<name>A0A6A0GUX3_HYAAZ</name>
<reference evidence="3" key="3">
    <citation type="submission" date="2019-06" db="EMBL/GenBank/DDBJ databases">
        <authorList>
            <person name="Poynton C."/>
            <person name="Hasenbein S."/>
            <person name="Benoit J.B."/>
            <person name="Sepulveda M.S."/>
            <person name="Poelchau M.F."/>
            <person name="Murali S.C."/>
            <person name="Chen S."/>
            <person name="Glastad K.M."/>
            <person name="Werren J.H."/>
            <person name="Vineis J.H."/>
            <person name="Bowen J.L."/>
            <person name="Friedrich M."/>
            <person name="Jones J."/>
            <person name="Robertson H.M."/>
            <person name="Feyereisen R."/>
            <person name="Mechler-Hickson A."/>
            <person name="Mathers N."/>
            <person name="Lee C.E."/>
            <person name="Colbourne J.K."/>
            <person name="Biales A."/>
            <person name="Johnston J.S."/>
            <person name="Wellborn G.A."/>
            <person name="Rosendale A.J."/>
            <person name="Cridge A.G."/>
            <person name="Munoz-Torres M.C."/>
            <person name="Bain P.A."/>
            <person name="Manny A.R."/>
            <person name="Major K.M."/>
            <person name="Lambert F.N."/>
            <person name="Vulpe C.D."/>
            <person name="Tuck P."/>
            <person name="Blalock B.J."/>
            <person name="Lin Y.-Y."/>
            <person name="Smith M.E."/>
            <person name="Ochoa-Acuna H."/>
            <person name="Chen M.-J.M."/>
            <person name="Childers C.P."/>
            <person name="Qu J."/>
            <person name="Dugan S."/>
            <person name="Lee S.L."/>
            <person name="Chao H."/>
            <person name="Dinh H."/>
            <person name="Han Y."/>
            <person name="Doddapaneni H."/>
            <person name="Worley K.C."/>
            <person name="Muzny D.M."/>
            <person name="Gibbs R.A."/>
            <person name="Richards S."/>
        </authorList>
    </citation>
    <scope>NUCLEOTIDE SEQUENCE</scope>
    <source>
        <strain evidence="3">HAZT.00-mixed</strain>
        <tissue evidence="3">Whole organism</tissue>
    </source>
</reference>
<feature type="region of interest" description="Disordered" evidence="1">
    <location>
        <begin position="1"/>
        <end position="21"/>
    </location>
</feature>
<dbReference type="EMBL" id="JQDR03014498">
    <property type="protein sequence ID" value="KAA0187985.1"/>
    <property type="molecule type" value="Genomic_DNA"/>
</dbReference>
<dbReference type="Gene3D" id="2.60.40.10">
    <property type="entry name" value="Immunoglobulins"/>
    <property type="match status" value="1"/>
</dbReference>
<protein>
    <recommendedName>
        <fullName evidence="2">Ig-like domain-containing protein</fullName>
    </recommendedName>
</protein>
<organism evidence="3">
    <name type="scientific">Hyalella azteca</name>
    <name type="common">Amphipod</name>
    <dbReference type="NCBI Taxonomy" id="294128"/>
    <lineage>
        <taxon>Eukaryota</taxon>
        <taxon>Metazoa</taxon>
        <taxon>Ecdysozoa</taxon>
        <taxon>Arthropoda</taxon>
        <taxon>Crustacea</taxon>
        <taxon>Multicrustacea</taxon>
        <taxon>Malacostraca</taxon>
        <taxon>Eumalacostraca</taxon>
        <taxon>Peracarida</taxon>
        <taxon>Amphipoda</taxon>
        <taxon>Senticaudata</taxon>
        <taxon>Talitrida</taxon>
        <taxon>Talitroidea</taxon>
        <taxon>Hyalellidae</taxon>
        <taxon>Hyalella</taxon>
    </lineage>
</organism>
<dbReference type="InterPro" id="IPR013783">
    <property type="entry name" value="Ig-like_fold"/>
</dbReference>
<dbReference type="InterPro" id="IPR036179">
    <property type="entry name" value="Ig-like_dom_sf"/>
</dbReference>
<accession>A0A6A0GUX3</accession>
<dbReference type="PANTHER" id="PTHR23278:SF19">
    <property type="entry name" value="OBSCURIN"/>
    <property type="match status" value="1"/>
</dbReference>
<dbReference type="PANTHER" id="PTHR23278">
    <property type="entry name" value="SIDESTEP PROTEIN"/>
    <property type="match status" value="1"/>
</dbReference>
<evidence type="ECO:0000313" key="3">
    <source>
        <dbReference type="EMBL" id="KAA0187985.1"/>
    </source>
</evidence>
<dbReference type="Proteomes" id="UP000711488">
    <property type="component" value="Unassembled WGS sequence"/>
</dbReference>
<comment type="caution">
    <text evidence="3">The sequence shown here is derived from an EMBL/GenBank/DDBJ whole genome shotgun (WGS) entry which is preliminary data.</text>
</comment>
<gene>
    <name evidence="3" type="ORF">HAZT_HAZT004484</name>
</gene>
<dbReference type="InterPro" id="IPR007110">
    <property type="entry name" value="Ig-like_dom"/>
</dbReference>
<feature type="domain" description="Ig-like" evidence="2">
    <location>
        <begin position="21"/>
        <end position="75"/>
    </location>
</feature>
<evidence type="ECO:0000259" key="2">
    <source>
        <dbReference type="PROSITE" id="PS50835"/>
    </source>
</evidence>
<proteinExistence type="predicted"/>
<sequence length="79" mass="9092">MNSREAFGTHDSRLSGSRTRSWSDMKTFGERVRFDLLSTPSSLVLERLRPEDAGLYRCRVDFKRSPTRNARANLTVISE</sequence>
<reference evidence="3" key="1">
    <citation type="submission" date="2014-08" db="EMBL/GenBank/DDBJ databases">
        <authorList>
            <person name="Murali S."/>
            <person name="Richards S."/>
            <person name="Bandaranaike D."/>
            <person name="Bellair M."/>
            <person name="Blankenburg K."/>
            <person name="Chao H."/>
            <person name="Dinh H."/>
            <person name="Doddapaneni H."/>
            <person name="Dugan-Rocha S."/>
            <person name="Elkadiri S."/>
            <person name="Gnanaolivu R."/>
            <person name="Hughes D."/>
            <person name="Lee S."/>
            <person name="Li M."/>
            <person name="Ming W."/>
            <person name="Munidasa M."/>
            <person name="Muniz J."/>
            <person name="Nguyen L."/>
            <person name="Osuji N."/>
            <person name="Pu L.-L."/>
            <person name="Puazo M."/>
            <person name="Skinner E."/>
            <person name="Qu C."/>
            <person name="Quiroz J."/>
            <person name="Raj R."/>
            <person name="Weissenberger G."/>
            <person name="Xin Y."/>
            <person name="Zou X."/>
            <person name="Han Y."/>
            <person name="Worley K."/>
            <person name="Muzny D."/>
            <person name="Gibbs R."/>
        </authorList>
    </citation>
    <scope>NUCLEOTIDE SEQUENCE</scope>
    <source>
        <strain evidence="3">HAZT.00-mixed</strain>
        <tissue evidence="3">Whole organism</tissue>
    </source>
</reference>
<reference evidence="3" key="2">
    <citation type="journal article" date="2018" name="Environ. Sci. Technol.">
        <title>The Toxicogenome of Hyalella azteca: A Model for Sediment Ecotoxicology and Evolutionary Toxicology.</title>
        <authorList>
            <person name="Poynton H.C."/>
            <person name="Hasenbein S."/>
            <person name="Benoit J.B."/>
            <person name="Sepulveda M.S."/>
            <person name="Poelchau M.F."/>
            <person name="Hughes D.S.T."/>
            <person name="Murali S.C."/>
            <person name="Chen S."/>
            <person name="Glastad K.M."/>
            <person name="Goodisman M.A.D."/>
            <person name="Werren J.H."/>
            <person name="Vineis J.H."/>
            <person name="Bowen J.L."/>
            <person name="Friedrich M."/>
            <person name="Jones J."/>
            <person name="Robertson H.M."/>
            <person name="Feyereisen R."/>
            <person name="Mechler-Hickson A."/>
            <person name="Mathers N."/>
            <person name="Lee C.E."/>
            <person name="Colbourne J.K."/>
            <person name="Biales A."/>
            <person name="Johnston J.S."/>
            <person name="Wellborn G.A."/>
            <person name="Rosendale A.J."/>
            <person name="Cridge A.G."/>
            <person name="Munoz-Torres M.C."/>
            <person name="Bain P.A."/>
            <person name="Manny A.R."/>
            <person name="Major K.M."/>
            <person name="Lambert F.N."/>
            <person name="Vulpe C.D."/>
            <person name="Tuck P."/>
            <person name="Blalock B.J."/>
            <person name="Lin Y.Y."/>
            <person name="Smith M.E."/>
            <person name="Ochoa-Acuna H."/>
            <person name="Chen M.M."/>
            <person name="Childers C.P."/>
            <person name="Qu J."/>
            <person name="Dugan S."/>
            <person name="Lee S.L."/>
            <person name="Chao H."/>
            <person name="Dinh H."/>
            <person name="Han Y."/>
            <person name="Doddapaneni H."/>
            <person name="Worley K.C."/>
            <person name="Muzny D.M."/>
            <person name="Gibbs R.A."/>
            <person name="Richards S."/>
        </authorList>
    </citation>
    <scope>NUCLEOTIDE SEQUENCE</scope>
    <source>
        <strain evidence="3">HAZT.00-mixed</strain>
        <tissue evidence="3">Whole organism</tissue>
    </source>
</reference>
<dbReference type="AlphaFoldDB" id="A0A6A0GUX3"/>
<dbReference type="SUPFAM" id="SSF48726">
    <property type="entry name" value="Immunoglobulin"/>
    <property type="match status" value="1"/>
</dbReference>
<evidence type="ECO:0000256" key="1">
    <source>
        <dbReference type="SAM" id="MobiDB-lite"/>
    </source>
</evidence>
<dbReference type="PROSITE" id="PS50835">
    <property type="entry name" value="IG_LIKE"/>
    <property type="match status" value="1"/>
</dbReference>